<dbReference type="GO" id="GO:0005112">
    <property type="term" value="F:Notch binding"/>
    <property type="evidence" value="ECO:0007669"/>
    <property type="project" value="TreeGrafter"/>
</dbReference>
<dbReference type="GO" id="GO:0005794">
    <property type="term" value="C:Golgi apparatus"/>
    <property type="evidence" value="ECO:0007669"/>
    <property type="project" value="TreeGrafter"/>
</dbReference>
<dbReference type="Gene3D" id="3.90.550.10">
    <property type="entry name" value="Spore Coat Polysaccharide Biosynthesis Protein SpsA, Chain A"/>
    <property type="match status" value="1"/>
</dbReference>
<keyword evidence="8" id="KW-1015">Disulfide bond</keyword>
<dbReference type="CDD" id="cd02510">
    <property type="entry name" value="pp-GalNAc-T"/>
    <property type="match status" value="1"/>
</dbReference>
<evidence type="ECO:0000256" key="1">
    <source>
        <dbReference type="ARBA" id="ARBA00004606"/>
    </source>
</evidence>
<keyword evidence="4" id="KW-0812">Transmembrane</keyword>
<evidence type="ECO:0000256" key="8">
    <source>
        <dbReference type="ARBA" id="ARBA00023157"/>
    </source>
</evidence>
<reference evidence="13" key="1">
    <citation type="submission" date="2017-02" db="UniProtKB">
        <authorList>
            <consortium name="WormBaseParasite"/>
        </authorList>
    </citation>
    <scope>IDENTIFICATION</scope>
</reference>
<dbReference type="PANTHER" id="PTHR11675:SF116">
    <property type="entry name" value="N-ACETYLGALACTOSAMINYLTRANSFERASE 8-RELATED"/>
    <property type="match status" value="1"/>
</dbReference>
<protein>
    <submittedName>
        <fullName evidence="13">Glyco_trans_2-like domain-containing protein</fullName>
    </submittedName>
</protein>
<evidence type="ECO:0000256" key="9">
    <source>
        <dbReference type="ARBA" id="ARBA00023180"/>
    </source>
</evidence>
<dbReference type="GO" id="GO:0008593">
    <property type="term" value="P:regulation of Notch signaling pathway"/>
    <property type="evidence" value="ECO:0007669"/>
    <property type="project" value="TreeGrafter"/>
</dbReference>
<dbReference type="Pfam" id="PF00535">
    <property type="entry name" value="Glycos_transf_2"/>
    <property type="match status" value="1"/>
</dbReference>
<keyword evidence="9" id="KW-0325">Glycoprotein</keyword>
<accession>A0A0N5ADP8</accession>
<evidence type="ECO:0000256" key="3">
    <source>
        <dbReference type="ARBA" id="ARBA00005680"/>
    </source>
</evidence>
<name>A0A0N5ADP8_9BILA</name>
<evidence type="ECO:0000256" key="5">
    <source>
        <dbReference type="ARBA" id="ARBA00022968"/>
    </source>
</evidence>
<dbReference type="InterPro" id="IPR001173">
    <property type="entry name" value="Glyco_trans_2-like"/>
</dbReference>
<feature type="domain" description="Glycosyltransferase 2-like" evidence="11">
    <location>
        <begin position="95"/>
        <end position="283"/>
    </location>
</feature>
<dbReference type="GO" id="GO:0006493">
    <property type="term" value="P:protein O-linked glycosylation"/>
    <property type="evidence" value="ECO:0007669"/>
    <property type="project" value="TreeGrafter"/>
</dbReference>
<comment type="similarity">
    <text evidence="3">Belongs to the glycosyltransferase 2 family. GalNAc-T subfamily.</text>
</comment>
<dbReference type="InterPro" id="IPR045885">
    <property type="entry name" value="GalNAc-T"/>
</dbReference>
<dbReference type="PANTHER" id="PTHR11675">
    <property type="entry name" value="N-ACETYLGALACTOSAMINYLTRANSFERASE"/>
    <property type="match status" value="1"/>
</dbReference>
<keyword evidence="7" id="KW-0472">Membrane</keyword>
<comment type="subcellular location">
    <subcellularLocation>
        <location evidence="10">Endomembrane system</location>
        <topology evidence="10">Single-pass membrane protein</topology>
    </subcellularLocation>
    <subcellularLocation>
        <location evidence="1">Membrane</location>
        <topology evidence="1">Single-pass type II membrane protein</topology>
    </subcellularLocation>
</comment>
<evidence type="ECO:0000256" key="10">
    <source>
        <dbReference type="ARBA" id="ARBA00037847"/>
    </source>
</evidence>
<evidence type="ECO:0000256" key="4">
    <source>
        <dbReference type="ARBA" id="ARBA00022692"/>
    </source>
</evidence>
<keyword evidence="5" id="KW-0735">Signal-anchor</keyword>
<proteinExistence type="inferred from homology"/>
<dbReference type="InterPro" id="IPR029044">
    <property type="entry name" value="Nucleotide-diphossugar_trans"/>
</dbReference>
<sequence length="409" mass="47549">MLKLAGISRRSICQADGLLEWSKVVTNISQCNHVTVKPATEIKDEKESAYYKWGQDKFAYDILASDKIGPRRSLPPVYHPLCHNISREGITLQASIVIIYHNEALSVLIRMVNSILDRTPTKYLKEIILYDDYSHDDCIIKDKLLEYGLIANWPLNRMTITRGDKREGLIRARMAAAEFASGDVLIFLDSHCEVTDKWIEPLLQTIQEDRTRVVLPVVDLINPVKFEYSQAMIAKMSFDWRLAFNWVYFPWEYFDIPENNFKPFKTPMMSGGLFAVNRKYFYEMGGYDTGMETWGGENIEMSLRIWLCGGSVLVNPCSHVGHIFRMRRPYQSKSGLDTNLYNSLRAVKVWFDDYQKYFYVKRPDAKKMDVGDLSARLELKKKLKCKPFKYFIDEVDPSMTPKERLDDEL</sequence>
<dbReference type="SUPFAM" id="SSF53448">
    <property type="entry name" value="Nucleotide-diphospho-sugar transferases"/>
    <property type="match status" value="1"/>
</dbReference>
<comment type="pathway">
    <text evidence="2">Protein modification; protein glycosylation.</text>
</comment>
<dbReference type="WBParaSite" id="SMUV_0000231501-mRNA-1">
    <property type="protein sequence ID" value="SMUV_0000231501-mRNA-1"/>
    <property type="gene ID" value="SMUV_0000231501"/>
</dbReference>
<keyword evidence="6" id="KW-1133">Transmembrane helix</keyword>
<evidence type="ECO:0000256" key="7">
    <source>
        <dbReference type="ARBA" id="ARBA00023136"/>
    </source>
</evidence>
<dbReference type="STRING" id="451379.A0A0N5ADP8"/>
<dbReference type="Proteomes" id="UP000046393">
    <property type="component" value="Unplaced"/>
</dbReference>
<keyword evidence="12" id="KW-1185">Reference proteome</keyword>
<evidence type="ECO:0000256" key="6">
    <source>
        <dbReference type="ARBA" id="ARBA00022989"/>
    </source>
</evidence>
<evidence type="ECO:0000259" key="11">
    <source>
        <dbReference type="Pfam" id="PF00535"/>
    </source>
</evidence>
<dbReference type="GO" id="GO:0004653">
    <property type="term" value="F:polypeptide N-acetylgalactosaminyltransferase activity"/>
    <property type="evidence" value="ECO:0007669"/>
    <property type="project" value="TreeGrafter"/>
</dbReference>
<evidence type="ECO:0000256" key="2">
    <source>
        <dbReference type="ARBA" id="ARBA00004922"/>
    </source>
</evidence>
<dbReference type="UniPathway" id="UPA00378"/>
<dbReference type="GO" id="GO:0016020">
    <property type="term" value="C:membrane"/>
    <property type="evidence" value="ECO:0007669"/>
    <property type="project" value="UniProtKB-SubCell"/>
</dbReference>
<organism evidence="12 13">
    <name type="scientific">Syphacia muris</name>
    <dbReference type="NCBI Taxonomy" id="451379"/>
    <lineage>
        <taxon>Eukaryota</taxon>
        <taxon>Metazoa</taxon>
        <taxon>Ecdysozoa</taxon>
        <taxon>Nematoda</taxon>
        <taxon>Chromadorea</taxon>
        <taxon>Rhabditida</taxon>
        <taxon>Spirurina</taxon>
        <taxon>Oxyuridomorpha</taxon>
        <taxon>Oxyuroidea</taxon>
        <taxon>Oxyuridae</taxon>
        <taxon>Syphacia</taxon>
    </lineage>
</organism>
<dbReference type="AlphaFoldDB" id="A0A0N5ADP8"/>
<evidence type="ECO:0000313" key="12">
    <source>
        <dbReference type="Proteomes" id="UP000046393"/>
    </source>
</evidence>
<evidence type="ECO:0000313" key="13">
    <source>
        <dbReference type="WBParaSite" id="SMUV_0000231501-mRNA-1"/>
    </source>
</evidence>